<dbReference type="Pfam" id="PF00293">
    <property type="entry name" value="NUDIX"/>
    <property type="match status" value="1"/>
</dbReference>
<proteinExistence type="inferred from homology"/>
<keyword evidence="3 4" id="KW-0378">Hydrolase</keyword>
<organism evidence="6 7">
    <name type="scientific">Microlunatus parietis</name>
    <dbReference type="NCBI Taxonomy" id="682979"/>
    <lineage>
        <taxon>Bacteria</taxon>
        <taxon>Bacillati</taxon>
        <taxon>Actinomycetota</taxon>
        <taxon>Actinomycetes</taxon>
        <taxon>Propionibacteriales</taxon>
        <taxon>Propionibacteriaceae</taxon>
        <taxon>Microlunatus</taxon>
    </lineage>
</organism>
<dbReference type="SUPFAM" id="SSF55811">
    <property type="entry name" value="Nudix"/>
    <property type="match status" value="1"/>
</dbReference>
<dbReference type="PANTHER" id="PTHR43046:SF14">
    <property type="entry name" value="MUTT_NUDIX FAMILY PROTEIN"/>
    <property type="match status" value="1"/>
</dbReference>
<evidence type="ECO:0000313" key="6">
    <source>
        <dbReference type="EMBL" id="NYE68922.1"/>
    </source>
</evidence>
<evidence type="ECO:0000256" key="2">
    <source>
        <dbReference type="ARBA" id="ARBA00005582"/>
    </source>
</evidence>
<comment type="caution">
    <text evidence="6">The sequence shown here is derived from an EMBL/GenBank/DDBJ whole genome shotgun (WGS) entry which is preliminary data.</text>
</comment>
<evidence type="ECO:0000256" key="3">
    <source>
        <dbReference type="ARBA" id="ARBA00022801"/>
    </source>
</evidence>
<reference evidence="6 7" key="1">
    <citation type="submission" date="2020-07" db="EMBL/GenBank/DDBJ databases">
        <title>Sequencing the genomes of 1000 actinobacteria strains.</title>
        <authorList>
            <person name="Klenk H.-P."/>
        </authorList>
    </citation>
    <scope>NUCLEOTIDE SEQUENCE [LARGE SCALE GENOMIC DNA]</scope>
    <source>
        <strain evidence="6 7">DSM 22083</strain>
    </source>
</reference>
<evidence type="ECO:0000259" key="5">
    <source>
        <dbReference type="PROSITE" id="PS51462"/>
    </source>
</evidence>
<dbReference type="GO" id="GO:0016787">
    <property type="term" value="F:hydrolase activity"/>
    <property type="evidence" value="ECO:0007669"/>
    <property type="project" value="UniProtKB-KW"/>
</dbReference>
<comment type="cofactor">
    <cofactor evidence="1">
        <name>Mg(2+)</name>
        <dbReference type="ChEBI" id="CHEBI:18420"/>
    </cofactor>
</comment>
<dbReference type="PROSITE" id="PS00893">
    <property type="entry name" value="NUDIX_BOX"/>
    <property type="match status" value="1"/>
</dbReference>
<gene>
    <name evidence="6" type="ORF">BKA15_000251</name>
</gene>
<dbReference type="InterPro" id="IPR000086">
    <property type="entry name" value="NUDIX_hydrolase_dom"/>
</dbReference>
<accession>A0A7Y9I2I1</accession>
<evidence type="ECO:0000313" key="7">
    <source>
        <dbReference type="Proteomes" id="UP000569914"/>
    </source>
</evidence>
<sequence length="136" mass="14832">MSGVRNPAGAMVAVISDSPNGPRYLLLHNAETTDEGDWAWGSPSGCLEPGETIAECAARELFEETGIRAEPLPVITDDVDWAVFRLRIPWGTPVSLNPLEHKGFEWVTLATARQRCRPERQRLSFESAVAAIEGSG</sequence>
<dbReference type="PANTHER" id="PTHR43046">
    <property type="entry name" value="GDP-MANNOSE MANNOSYL HYDROLASE"/>
    <property type="match status" value="1"/>
</dbReference>
<feature type="domain" description="Nudix hydrolase" evidence="5">
    <location>
        <begin position="5"/>
        <end position="129"/>
    </location>
</feature>
<keyword evidence="7" id="KW-1185">Reference proteome</keyword>
<dbReference type="EMBL" id="JACCBU010000001">
    <property type="protein sequence ID" value="NYE68922.1"/>
    <property type="molecule type" value="Genomic_DNA"/>
</dbReference>
<comment type="similarity">
    <text evidence="2 4">Belongs to the Nudix hydrolase family.</text>
</comment>
<dbReference type="InterPro" id="IPR020084">
    <property type="entry name" value="NUDIX_hydrolase_CS"/>
</dbReference>
<name>A0A7Y9I2I1_9ACTN</name>
<dbReference type="Proteomes" id="UP000569914">
    <property type="component" value="Unassembled WGS sequence"/>
</dbReference>
<dbReference type="PROSITE" id="PS51462">
    <property type="entry name" value="NUDIX"/>
    <property type="match status" value="1"/>
</dbReference>
<dbReference type="InterPro" id="IPR020476">
    <property type="entry name" value="Nudix_hydrolase"/>
</dbReference>
<evidence type="ECO:0000256" key="4">
    <source>
        <dbReference type="RuleBase" id="RU003476"/>
    </source>
</evidence>
<dbReference type="Gene3D" id="3.90.79.10">
    <property type="entry name" value="Nucleoside Triphosphate Pyrophosphohydrolase"/>
    <property type="match status" value="1"/>
</dbReference>
<dbReference type="RefSeq" id="WP_312878783.1">
    <property type="nucleotide sequence ID" value="NZ_JACCBU010000001.1"/>
</dbReference>
<dbReference type="AlphaFoldDB" id="A0A7Y9I2I1"/>
<dbReference type="PRINTS" id="PR00502">
    <property type="entry name" value="NUDIXFAMILY"/>
</dbReference>
<evidence type="ECO:0000256" key="1">
    <source>
        <dbReference type="ARBA" id="ARBA00001946"/>
    </source>
</evidence>
<dbReference type="InterPro" id="IPR015797">
    <property type="entry name" value="NUDIX_hydrolase-like_dom_sf"/>
</dbReference>
<protein>
    <submittedName>
        <fullName evidence="6">8-oxo-dGTP pyrophosphatase MutT (NUDIX family)</fullName>
    </submittedName>
</protein>